<dbReference type="Gene3D" id="2.60.40.1080">
    <property type="match status" value="4"/>
</dbReference>
<feature type="domain" description="BIG2" evidence="1">
    <location>
        <begin position="17"/>
        <end position="90"/>
    </location>
</feature>
<dbReference type="SUPFAM" id="SSF49373">
    <property type="entry name" value="Invasin/intimin cell-adhesion fragments"/>
    <property type="match status" value="4"/>
</dbReference>
<evidence type="ECO:0000313" key="2">
    <source>
        <dbReference type="EMBL" id="TRX04783.1"/>
    </source>
</evidence>
<dbReference type="PANTHER" id="PTHR34819:SF3">
    <property type="entry name" value="CELL SURFACE PROTEIN"/>
    <property type="match status" value="1"/>
</dbReference>
<dbReference type="OrthoDB" id="599464at2"/>
<dbReference type="InterPro" id="IPR047589">
    <property type="entry name" value="DUF11_rpt"/>
</dbReference>
<feature type="domain" description="BIG2" evidence="1">
    <location>
        <begin position="165"/>
        <end position="238"/>
    </location>
</feature>
<dbReference type="RefSeq" id="WP_144065106.1">
    <property type="nucleotide sequence ID" value="NZ_VJZL01000068.1"/>
</dbReference>
<feature type="non-terminal residue" evidence="2">
    <location>
        <position position="1293"/>
    </location>
</feature>
<reference evidence="2 3" key="1">
    <citation type="submission" date="2019-07" db="EMBL/GenBank/DDBJ databases">
        <title>Novel species of Flavobacterium.</title>
        <authorList>
            <person name="Liu Q."/>
            <person name="Xin Y.-H."/>
        </authorList>
    </citation>
    <scope>NUCLEOTIDE SEQUENCE [LARGE SCALE GENOMIC DNA]</scope>
    <source>
        <strain evidence="2 3">GSR22</strain>
    </source>
</reference>
<dbReference type="PANTHER" id="PTHR34819">
    <property type="entry name" value="LARGE CYSTEINE-RICH PERIPLASMIC PROTEIN OMCB"/>
    <property type="match status" value="1"/>
</dbReference>
<sequence length="1293" mass="132174">DITYTNSNGCQKTVTVTVNALPTISGTLSVCVNSTTQLTGSATAAASNPWVSSDPSKATVSSTGLVTGVSAGTADITYTNSNGCQKTVTVTVNALPTISGTLSVCVNSTTQLTGSATAAASNPWVSSDPSKATVSSTGLVTGVSAGTADITYTNSNGCQKTVTVTVNALPTISGTLSVCVNSTTQLTGSATAAASNPWVSSDPSKATVSSTGLVTGVSAGTADITYTNSNGCQKTVTVTVNALPTISGTLSVCVNSTTQLTGSATAAASNPWVSSDPSKATVSSTGLVTGVSAGTADITYTNSNGCQKTATVTVNALPAAPVSGGNITECKNPSIQTLTATATVPAGQHIDWYNAATAGEIVVSPTLNTVGTVTYYAQAVNNTTSCISLTRTAVTLTINACSIVITKDGTYQDTTAPIGTANPGDTVTYAFVVTNTGNVTLTNVSITDLFGGVTITGGPITLAVDASNDAAFHGTYTITQADIDAGFVYNLAKVSGTPPTGPDVTSTSTDPTPCTTCPKDPECTGCTITPIPQTPDIAIVKTNNIDPGPNGCAILKVGDLVTYTFTVTNEGNVSLHTITVLDPHTGLSPIALQSGDSNNNSILEVPETWIYTATYTVTQTDIDNGNITNQASVKGTAPDNTTIVTDKSGDSATEDGENVIPICTTPDIAIVKTNDIIVGPNGCAILKVGDVVTYTFTVTNEGNVSLHDVAVEDLHTGLSAIAQQSGDVNDNSILEVPETWIYTATYTVTQTDIDNGNITNQASVKGTAPDNTTIITDKSGDSATEDGENVIPICTTPDIAIVKTNDIIVGPNGCAILKVGDVVTYTFTVTNEGNVSLHDVAVEDLHTDLSAITLQSGDVNNISILEVGETWIYTATYTVTQTDIDAGTITNQASVNGTAPDTTIVTDKSGDSATEDGENVIPICTTPNIAIVKTNDIIVGPNGCAILKVGDVVTYTFTVTNEGNVSLHDVTVEDLHTDLSAITLQSGDVNNISILEVGETWIYTATYTVTQTDIDNGNITNQASVKGTAPDNTTIVTDKSGDSATEDGENVIPICINPDIALVKTNDIIVGPNGCAILKVGDVVTYTFTVTNEGNVSLHDVAVEDLHTDLSAITLQSGDVNNISILEVGETWIYTATYTVTQTDIDAGTITNQASVKGTAPDNTTIVNDLSGDSATEDGNNVIPICTNPDIALVKTGTFVDTNNDGFAQVGEKINYTFAVTNTGNVIITNIVITDLVPLVGFAITGSPIASLAPGATNSSVTGVYTVTQADINAGQVTNSALAIGKDPKGEDV</sequence>
<dbReference type="Proteomes" id="UP000318669">
    <property type="component" value="Unassembled WGS sequence"/>
</dbReference>
<dbReference type="EMBL" id="VJZL01000068">
    <property type="protein sequence ID" value="TRX04783.1"/>
    <property type="molecule type" value="Genomic_DNA"/>
</dbReference>
<dbReference type="SMART" id="SM00635">
    <property type="entry name" value="BID_2"/>
    <property type="match status" value="4"/>
</dbReference>
<dbReference type="InterPro" id="IPR055354">
    <property type="entry name" value="DUF7507"/>
</dbReference>
<dbReference type="Pfam" id="PF19081">
    <property type="entry name" value="Ig_7"/>
    <property type="match status" value="1"/>
</dbReference>
<accession>A0A553B979</accession>
<dbReference type="InterPro" id="IPR044023">
    <property type="entry name" value="Ig_7"/>
</dbReference>
<gene>
    <name evidence="2" type="ORF">FNW11_17160</name>
</gene>
<name>A0A553B979_9FLAO</name>
<dbReference type="NCBIfam" id="TIGR01451">
    <property type="entry name" value="B_ant_repeat"/>
    <property type="match status" value="7"/>
</dbReference>
<dbReference type="Pfam" id="PF02368">
    <property type="entry name" value="Big_2"/>
    <property type="match status" value="4"/>
</dbReference>
<dbReference type="Pfam" id="PF24346">
    <property type="entry name" value="DUF7507"/>
    <property type="match status" value="7"/>
</dbReference>
<evidence type="ECO:0000313" key="3">
    <source>
        <dbReference type="Proteomes" id="UP000318669"/>
    </source>
</evidence>
<proteinExistence type="predicted"/>
<organism evidence="2 3">
    <name type="scientific">Flavobacterium gawalongense</name>
    <dbReference type="NCBI Taxonomy" id="2594432"/>
    <lineage>
        <taxon>Bacteria</taxon>
        <taxon>Pseudomonadati</taxon>
        <taxon>Bacteroidota</taxon>
        <taxon>Flavobacteriia</taxon>
        <taxon>Flavobacteriales</taxon>
        <taxon>Flavobacteriaceae</taxon>
        <taxon>Flavobacterium</taxon>
    </lineage>
</organism>
<dbReference type="InterPro" id="IPR008964">
    <property type="entry name" value="Invasin/intimin_cell_adhesion"/>
</dbReference>
<protein>
    <submittedName>
        <fullName evidence="2">DUF11 domain-containing protein</fullName>
    </submittedName>
</protein>
<feature type="domain" description="BIG2" evidence="1">
    <location>
        <begin position="239"/>
        <end position="312"/>
    </location>
</feature>
<dbReference type="InterPro" id="IPR051172">
    <property type="entry name" value="Chlamydia_OmcB"/>
</dbReference>
<comment type="caution">
    <text evidence="2">The sequence shown here is derived from an EMBL/GenBank/DDBJ whole genome shotgun (WGS) entry which is preliminary data.</text>
</comment>
<evidence type="ECO:0000259" key="1">
    <source>
        <dbReference type="SMART" id="SM00635"/>
    </source>
</evidence>
<feature type="non-terminal residue" evidence="2">
    <location>
        <position position="1"/>
    </location>
</feature>
<feature type="domain" description="BIG2" evidence="1">
    <location>
        <begin position="91"/>
        <end position="164"/>
    </location>
</feature>
<dbReference type="InterPro" id="IPR003343">
    <property type="entry name" value="Big_2"/>
</dbReference>